<sequence length="408" mass="43640">MPELPERVRARVLALAAQVLPVVTPLPPALRRVAAFAPARRARLGASSIWSALEEDDFRERVATQVSALDLDSDAPTRAALLWLARGDGWQEELEATLGSLTGESSATRGVDSAELDRAREQVASLQRELRDFRAAQRHRLDELKSDNATLRRKLGEARAQLRESEAARQEAEEAMRRAQGAATEAAERAQAEVRRLRARLDEATAGLAAGRKEVREGRDAATLRARYLLDTVLEAAAGLRRELALPAVEGAPGDQVEGRLVAGAEAAGRAAGPVALEQLLAMPRSRLVIDGYNVSKAAWPSSSLEAQRIRLVQALAPLAGRTGAETTVVFDAASSTTRPVTVQPRGVRVVFSPEGVIADDVIRELVAAEPVGRVVVVVTSDQELATDVARAGARVVSSDALVALIET</sequence>
<dbReference type="PANTHER" id="PTHR34547">
    <property type="entry name" value="YACP-LIKE NYN DOMAIN PROTEIN"/>
    <property type="match status" value="1"/>
</dbReference>
<dbReference type="AlphaFoldDB" id="A0A2T8FAI6"/>
<organism evidence="2 3">
    <name type="scientific">Nocardioides gansuensis</name>
    <dbReference type="NCBI Taxonomy" id="2138300"/>
    <lineage>
        <taxon>Bacteria</taxon>
        <taxon>Bacillati</taxon>
        <taxon>Actinomycetota</taxon>
        <taxon>Actinomycetes</taxon>
        <taxon>Propionibacteriales</taxon>
        <taxon>Nocardioidaceae</taxon>
        <taxon>Nocardioides</taxon>
    </lineage>
</organism>
<dbReference type="Pfam" id="PF05991">
    <property type="entry name" value="NYN_YacP"/>
    <property type="match status" value="1"/>
</dbReference>
<reference evidence="2 3" key="1">
    <citation type="submission" date="2018-04" db="EMBL/GenBank/DDBJ databases">
        <title>Genome of Nocardioides gansuensis WSJ-1.</title>
        <authorList>
            <person name="Wu S."/>
            <person name="Wang G."/>
        </authorList>
    </citation>
    <scope>NUCLEOTIDE SEQUENCE [LARGE SCALE GENOMIC DNA]</scope>
    <source>
        <strain evidence="2 3">WSJ-1</strain>
    </source>
</reference>
<gene>
    <name evidence="2" type="ORF">DDE18_10255</name>
</gene>
<evidence type="ECO:0000313" key="3">
    <source>
        <dbReference type="Proteomes" id="UP000246018"/>
    </source>
</evidence>
<feature type="region of interest" description="Disordered" evidence="1">
    <location>
        <begin position="158"/>
        <end position="190"/>
    </location>
</feature>
<dbReference type="InterPro" id="IPR010298">
    <property type="entry name" value="YacP-like"/>
</dbReference>
<evidence type="ECO:0000256" key="1">
    <source>
        <dbReference type="SAM" id="MobiDB-lite"/>
    </source>
</evidence>
<comment type="caution">
    <text evidence="2">The sequence shown here is derived from an EMBL/GenBank/DDBJ whole genome shotgun (WGS) entry which is preliminary data.</text>
</comment>
<keyword evidence="3" id="KW-1185">Reference proteome</keyword>
<evidence type="ECO:0000313" key="2">
    <source>
        <dbReference type="EMBL" id="PVG82738.1"/>
    </source>
</evidence>
<dbReference type="Proteomes" id="UP000246018">
    <property type="component" value="Unassembled WGS sequence"/>
</dbReference>
<dbReference type="PANTHER" id="PTHR34547:SF1">
    <property type="entry name" value="YACP-LIKE NYN DOMAIN PROTEIN"/>
    <property type="match status" value="1"/>
</dbReference>
<dbReference type="EMBL" id="QDGZ01000004">
    <property type="protein sequence ID" value="PVG82738.1"/>
    <property type="molecule type" value="Genomic_DNA"/>
</dbReference>
<dbReference type="RefSeq" id="WP_116572170.1">
    <property type="nucleotide sequence ID" value="NZ_QDGZ01000004.1"/>
</dbReference>
<proteinExistence type="predicted"/>
<accession>A0A2T8FAI6</accession>
<protein>
    <submittedName>
        <fullName evidence="2">RNA-binding protein</fullName>
    </submittedName>
</protein>
<dbReference type="OrthoDB" id="5145920at2"/>
<feature type="compositionally biased region" description="Basic and acidic residues" evidence="1">
    <location>
        <begin position="158"/>
        <end position="177"/>
    </location>
</feature>
<name>A0A2T8FAI6_9ACTN</name>